<evidence type="ECO:0000313" key="2">
    <source>
        <dbReference type="Proteomes" id="UP001058553"/>
    </source>
</evidence>
<evidence type="ECO:0000313" key="1">
    <source>
        <dbReference type="EMBL" id="UWS34078.1"/>
    </source>
</evidence>
<gene>
    <name evidence="1" type="ORF">NYP84_02395</name>
</gene>
<dbReference type="EMBL" id="CP103445">
    <property type="protein sequence ID" value="UWS34078.1"/>
    <property type="molecule type" value="Genomic_DNA"/>
</dbReference>
<proteinExistence type="predicted"/>
<sequence length="330" mass="36767">MTTHDRKACSAYLTLVAPPVSNTMAANINNDDKEIIRILGQSHFYMICGRPKASFGNVGLSVNGAIKIEITLDSGLLSNGLIHIQKLHFFRTTSANTSFDLKLKCNKDYLRIFLEDELVFATTPDELLMRRGRKENLVSGFDNFLEMMTFDLLYVGIAKKNQDSYSRLIAKGHTARMNILAAEEQRSPGARVSDETYLLFFEIEPLTITVFGAGDDFDDEDFNFTIDYHRIIADAEKAVISTFKPKYNKQLYVNYPKGVDGLYGQGYDGYSYAIAEGVAFNTTYGTIKGARDSQDLLPSNDADFISINGNEVVLNISGVDFNIPLDDSAL</sequence>
<accession>A0ABY5X9L5</accession>
<organism evidence="1 2">
    <name type="scientific">Erwinia pyrifoliae</name>
    <dbReference type="NCBI Taxonomy" id="79967"/>
    <lineage>
        <taxon>Bacteria</taxon>
        <taxon>Pseudomonadati</taxon>
        <taxon>Pseudomonadota</taxon>
        <taxon>Gammaproteobacteria</taxon>
        <taxon>Enterobacterales</taxon>
        <taxon>Erwiniaceae</taxon>
        <taxon>Erwinia</taxon>
    </lineage>
</organism>
<protein>
    <submittedName>
        <fullName evidence="1">Uncharacterized protein</fullName>
    </submittedName>
</protein>
<name>A0ABY5X9L5_ERWPY</name>
<dbReference type="Proteomes" id="UP001058553">
    <property type="component" value="Chromosome"/>
</dbReference>
<reference evidence="1" key="1">
    <citation type="submission" date="2022-07" db="EMBL/GenBank/DDBJ databases">
        <title>Genetic diversity of Erwinia pyrifoliae.</title>
        <authorList>
            <person name="Park D.S."/>
            <person name="Ham H."/>
        </authorList>
    </citation>
    <scope>NUCLEOTIDE SEQUENCE</scope>
    <source>
        <strain evidence="1">CP201486</strain>
    </source>
</reference>
<dbReference type="RefSeq" id="WP_259826080.1">
    <property type="nucleotide sequence ID" value="NZ_CP103445.1"/>
</dbReference>
<keyword evidence="2" id="KW-1185">Reference proteome</keyword>